<dbReference type="SUPFAM" id="SSF51182">
    <property type="entry name" value="RmlC-like cupins"/>
    <property type="match status" value="1"/>
</dbReference>
<dbReference type="EMBL" id="MU855320">
    <property type="protein sequence ID" value="KAK3906717.1"/>
    <property type="molecule type" value="Genomic_DNA"/>
</dbReference>
<dbReference type="PANTHER" id="PTHR21221:SF1">
    <property type="entry name" value="UREIDOGLYCOLATE LYASE"/>
    <property type="match status" value="1"/>
</dbReference>
<evidence type="ECO:0000256" key="3">
    <source>
        <dbReference type="ARBA" id="ARBA00023239"/>
    </source>
</evidence>
<dbReference type="GO" id="GO:0000256">
    <property type="term" value="P:allantoin catabolic process"/>
    <property type="evidence" value="ECO:0007669"/>
    <property type="project" value="InterPro"/>
</dbReference>
<dbReference type="InterPro" id="IPR047233">
    <property type="entry name" value="UAH_cupin"/>
</dbReference>
<protein>
    <submittedName>
        <fullName evidence="6">Ureidoglycolate hydrolase</fullName>
    </submittedName>
</protein>
<evidence type="ECO:0000313" key="6">
    <source>
        <dbReference type="EMBL" id="KAK3906717.1"/>
    </source>
</evidence>
<organism evidence="6 7">
    <name type="scientific">Staphylotrichum tortipilum</name>
    <dbReference type="NCBI Taxonomy" id="2831512"/>
    <lineage>
        <taxon>Eukaryota</taxon>
        <taxon>Fungi</taxon>
        <taxon>Dikarya</taxon>
        <taxon>Ascomycota</taxon>
        <taxon>Pezizomycotina</taxon>
        <taxon>Sordariomycetes</taxon>
        <taxon>Sordariomycetidae</taxon>
        <taxon>Sordariales</taxon>
        <taxon>Chaetomiaceae</taxon>
        <taxon>Staphylotrichum</taxon>
    </lineage>
</organism>
<comment type="caution">
    <text evidence="6">The sequence shown here is derived from an EMBL/GenBank/DDBJ whole genome shotgun (WGS) entry which is preliminary data.</text>
</comment>
<sequence length="297" mass="30774">MQSPHTIRLSGPGIVLEPAALIRDAFAPFGDVVENPRPDIHPSAADKAHPLPFDAVVANQGSAVKYQHVSRQVNLYDQAPSGRPGSAITSMFVCAARARIPDPAPIPPLPPAATPAPDSALSWRSGSGPPPGPAAFPVAILERHPYTTQTFMPLTTDPTARYLVIVAPSLPPAPEDTLPGPTTPPPSSAGYPRPLPGSGMPDLRGVRAFVAHAAQAVTYGAGTWHAPMVALGEAGTAIDFVVVQFANGVGLEDCQEVLLEGPAKGSASETRAAGGIVVNLAPRKDLGRVMTGRYAKL</sequence>
<feature type="compositionally biased region" description="Pro residues" evidence="5">
    <location>
        <begin position="105"/>
        <end position="114"/>
    </location>
</feature>
<dbReference type="Gene3D" id="2.60.120.480">
    <property type="entry name" value="Ureidoglycolate hydrolase"/>
    <property type="match status" value="1"/>
</dbReference>
<dbReference type="InterPro" id="IPR011051">
    <property type="entry name" value="RmlC_Cupin_sf"/>
</dbReference>
<feature type="region of interest" description="Disordered" evidence="5">
    <location>
        <begin position="105"/>
        <end position="130"/>
    </location>
</feature>
<keyword evidence="3" id="KW-0456">Lyase</keyword>
<dbReference type="InterPro" id="IPR024060">
    <property type="entry name" value="Ureidoglycolate_lyase_dom_sf"/>
</dbReference>
<evidence type="ECO:0000256" key="4">
    <source>
        <dbReference type="ARBA" id="ARBA00047684"/>
    </source>
</evidence>
<evidence type="ECO:0000256" key="1">
    <source>
        <dbReference type="ARBA" id="ARBA00011738"/>
    </source>
</evidence>
<comment type="subunit">
    <text evidence="1">Homodimer.</text>
</comment>
<dbReference type="GO" id="GO:0004848">
    <property type="term" value="F:ureidoglycolate hydrolase activity"/>
    <property type="evidence" value="ECO:0007669"/>
    <property type="project" value="InterPro"/>
</dbReference>
<reference evidence="6" key="2">
    <citation type="submission" date="2023-05" db="EMBL/GenBank/DDBJ databases">
        <authorList>
            <consortium name="Lawrence Berkeley National Laboratory"/>
            <person name="Steindorff A."/>
            <person name="Hensen N."/>
            <person name="Bonometti L."/>
            <person name="Westerberg I."/>
            <person name="Brannstrom I.O."/>
            <person name="Guillou S."/>
            <person name="Cros-Aarteil S."/>
            <person name="Calhoun S."/>
            <person name="Haridas S."/>
            <person name="Kuo A."/>
            <person name="Mondo S."/>
            <person name="Pangilinan J."/>
            <person name="Riley R."/>
            <person name="Labutti K."/>
            <person name="Andreopoulos B."/>
            <person name="Lipzen A."/>
            <person name="Chen C."/>
            <person name="Yanf M."/>
            <person name="Daum C."/>
            <person name="Ng V."/>
            <person name="Clum A."/>
            <person name="Ohm R."/>
            <person name="Martin F."/>
            <person name="Silar P."/>
            <person name="Natvig D."/>
            <person name="Lalanne C."/>
            <person name="Gautier V."/>
            <person name="Ament-Velasquez S.L."/>
            <person name="Kruys A."/>
            <person name="Hutchinson M.I."/>
            <person name="Powell A.J."/>
            <person name="Barry K."/>
            <person name="Miller A.N."/>
            <person name="Grigoriev I.V."/>
            <person name="Debuchy R."/>
            <person name="Gladieux P."/>
            <person name="Thoren M.H."/>
            <person name="Johannesson H."/>
        </authorList>
    </citation>
    <scope>NUCLEOTIDE SEQUENCE</scope>
    <source>
        <strain evidence="6">CBS 103.79</strain>
    </source>
</reference>
<dbReference type="CDD" id="cd20298">
    <property type="entry name" value="cupin_UAH"/>
    <property type="match status" value="1"/>
</dbReference>
<keyword evidence="7" id="KW-1185">Reference proteome</keyword>
<proteinExistence type="predicted"/>
<dbReference type="GO" id="GO:0050385">
    <property type="term" value="F:ureidoglycolate lyase activity"/>
    <property type="evidence" value="ECO:0007669"/>
    <property type="project" value="UniProtKB-EC"/>
</dbReference>
<evidence type="ECO:0000256" key="5">
    <source>
        <dbReference type="SAM" id="MobiDB-lite"/>
    </source>
</evidence>
<keyword evidence="2" id="KW-0659">Purine metabolism</keyword>
<keyword evidence="6" id="KW-0378">Hydrolase</keyword>
<dbReference type="GO" id="GO:0006144">
    <property type="term" value="P:purine nucleobase metabolic process"/>
    <property type="evidence" value="ECO:0007669"/>
    <property type="project" value="UniProtKB-KW"/>
</dbReference>
<dbReference type="AlphaFoldDB" id="A0AAN6MW43"/>
<dbReference type="PANTHER" id="PTHR21221">
    <property type="entry name" value="UREIDOGLYCOLATE HYDROLASE"/>
    <property type="match status" value="1"/>
</dbReference>
<comment type="catalytic activity">
    <reaction evidence="4">
        <text>(S)-ureidoglycolate = urea + glyoxylate</text>
        <dbReference type="Rhea" id="RHEA:11304"/>
        <dbReference type="ChEBI" id="CHEBI:16199"/>
        <dbReference type="ChEBI" id="CHEBI:36655"/>
        <dbReference type="ChEBI" id="CHEBI:57296"/>
        <dbReference type="EC" id="4.3.2.3"/>
    </reaction>
</comment>
<accession>A0AAN6MW43</accession>
<dbReference type="InterPro" id="IPR007247">
    <property type="entry name" value="Ureidogly_lyase"/>
</dbReference>
<dbReference type="Pfam" id="PF04115">
    <property type="entry name" value="Ureidogly_lyase"/>
    <property type="match status" value="1"/>
</dbReference>
<gene>
    <name evidence="6" type="ORF">C8A05DRAFT_29370</name>
</gene>
<feature type="region of interest" description="Disordered" evidence="5">
    <location>
        <begin position="171"/>
        <end position="197"/>
    </location>
</feature>
<reference evidence="6" key="1">
    <citation type="journal article" date="2023" name="Mol. Phylogenet. Evol.">
        <title>Genome-scale phylogeny and comparative genomics of the fungal order Sordariales.</title>
        <authorList>
            <person name="Hensen N."/>
            <person name="Bonometti L."/>
            <person name="Westerberg I."/>
            <person name="Brannstrom I.O."/>
            <person name="Guillou S."/>
            <person name="Cros-Aarteil S."/>
            <person name="Calhoun S."/>
            <person name="Haridas S."/>
            <person name="Kuo A."/>
            <person name="Mondo S."/>
            <person name="Pangilinan J."/>
            <person name="Riley R."/>
            <person name="LaButti K."/>
            <person name="Andreopoulos B."/>
            <person name="Lipzen A."/>
            <person name="Chen C."/>
            <person name="Yan M."/>
            <person name="Daum C."/>
            <person name="Ng V."/>
            <person name="Clum A."/>
            <person name="Steindorff A."/>
            <person name="Ohm R.A."/>
            <person name="Martin F."/>
            <person name="Silar P."/>
            <person name="Natvig D.O."/>
            <person name="Lalanne C."/>
            <person name="Gautier V."/>
            <person name="Ament-Velasquez S.L."/>
            <person name="Kruys A."/>
            <person name="Hutchinson M.I."/>
            <person name="Powell A.J."/>
            <person name="Barry K."/>
            <person name="Miller A.N."/>
            <person name="Grigoriev I.V."/>
            <person name="Debuchy R."/>
            <person name="Gladieux P."/>
            <person name="Hiltunen Thoren M."/>
            <person name="Johannesson H."/>
        </authorList>
    </citation>
    <scope>NUCLEOTIDE SEQUENCE</scope>
    <source>
        <strain evidence="6">CBS 103.79</strain>
    </source>
</reference>
<evidence type="ECO:0000313" key="7">
    <source>
        <dbReference type="Proteomes" id="UP001303889"/>
    </source>
</evidence>
<feature type="compositionally biased region" description="Low complexity" evidence="5">
    <location>
        <begin position="115"/>
        <end position="127"/>
    </location>
</feature>
<name>A0AAN6MW43_9PEZI</name>
<evidence type="ECO:0000256" key="2">
    <source>
        <dbReference type="ARBA" id="ARBA00022631"/>
    </source>
</evidence>
<dbReference type="Proteomes" id="UP001303889">
    <property type="component" value="Unassembled WGS sequence"/>
</dbReference>